<comment type="cofactor">
    <cofactor evidence="1">
        <name>Mn(2+)</name>
        <dbReference type="ChEBI" id="CHEBI:29035"/>
    </cofactor>
</comment>
<dbReference type="InterPro" id="IPR041298">
    <property type="entry name" value="UBZ3"/>
</dbReference>
<evidence type="ECO:0000256" key="14">
    <source>
        <dbReference type="ARBA" id="ARBA00023204"/>
    </source>
</evidence>
<reference evidence="20 21" key="1">
    <citation type="submission" date="2024-03" db="EMBL/GenBank/DDBJ databases">
        <title>Adaptation during the transition from Ophiocordyceps entomopathogen to insect associate is accompanied by gene loss and intensified selection.</title>
        <authorList>
            <person name="Ward C.M."/>
            <person name="Onetto C.A."/>
            <person name="Borneman A.R."/>
        </authorList>
    </citation>
    <scope>NUCLEOTIDE SEQUENCE [LARGE SCALE GENOMIC DNA]</scope>
    <source>
        <strain evidence="20">AWRI1</strain>
        <tissue evidence="20">Single Adult Female</tissue>
    </source>
</reference>
<evidence type="ECO:0000313" key="20">
    <source>
        <dbReference type="EMBL" id="KAK7591322.1"/>
    </source>
</evidence>
<comment type="catalytic activity">
    <reaction evidence="17">
        <text>DNA(n) + a 2'-deoxyribonucleoside 5'-triphosphate = DNA(n+1) + diphosphate</text>
        <dbReference type="Rhea" id="RHEA:22508"/>
        <dbReference type="Rhea" id="RHEA-COMP:17339"/>
        <dbReference type="Rhea" id="RHEA-COMP:17340"/>
        <dbReference type="ChEBI" id="CHEBI:33019"/>
        <dbReference type="ChEBI" id="CHEBI:61560"/>
        <dbReference type="ChEBI" id="CHEBI:173112"/>
        <dbReference type="EC" id="2.7.7.7"/>
    </reaction>
</comment>
<evidence type="ECO:0000256" key="6">
    <source>
        <dbReference type="ARBA" id="ARBA00022679"/>
    </source>
</evidence>
<protein>
    <recommendedName>
        <fullName evidence="16">DNA polymerase eta</fullName>
        <ecNumber evidence="5">2.7.7.7</ecNumber>
    </recommendedName>
</protein>
<dbReference type="GO" id="GO:0042276">
    <property type="term" value="P:error-prone translesion synthesis"/>
    <property type="evidence" value="ECO:0007669"/>
    <property type="project" value="TreeGrafter"/>
</dbReference>
<feature type="domain" description="UmuC" evidence="18">
    <location>
        <begin position="6"/>
        <end position="239"/>
    </location>
</feature>
<organism evidence="20 21">
    <name type="scientific">Parthenolecanium corni</name>
    <dbReference type="NCBI Taxonomy" id="536013"/>
    <lineage>
        <taxon>Eukaryota</taxon>
        <taxon>Metazoa</taxon>
        <taxon>Ecdysozoa</taxon>
        <taxon>Arthropoda</taxon>
        <taxon>Hexapoda</taxon>
        <taxon>Insecta</taxon>
        <taxon>Pterygota</taxon>
        <taxon>Neoptera</taxon>
        <taxon>Paraneoptera</taxon>
        <taxon>Hemiptera</taxon>
        <taxon>Sternorrhyncha</taxon>
        <taxon>Coccoidea</taxon>
        <taxon>Coccidae</taxon>
        <taxon>Parthenolecanium</taxon>
    </lineage>
</organism>
<keyword evidence="12" id="KW-0460">Magnesium</keyword>
<dbReference type="PANTHER" id="PTHR45873">
    <property type="entry name" value="DNA POLYMERASE ETA"/>
    <property type="match status" value="1"/>
</dbReference>
<keyword evidence="13" id="KW-0832">Ubl conjugation</keyword>
<evidence type="ECO:0000256" key="1">
    <source>
        <dbReference type="ARBA" id="ARBA00001936"/>
    </source>
</evidence>
<dbReference type="InterPro" id="IPR017961">
    <property type="entry name" value="DNA_pol_Y-fam_little_finger"/>
</dbReference>
<dbReference type="SUPFAM" id="SSF100879">
    <property type="entry name" value="Lesion bypass DNA polymerase (Y-family), little finger domain"/>
    <property type="match status" value="1"/>
</dbReference>
<evidence type="ECO:0000256" key="5">
    <source>
        <dbReference type="ARBA" id="ARBA00012417"/>
    </source>
</evidence>
<dbReference type="GO" id="GO:0003887">
    <property type="term" value="F:DNA-directed DNA polymerase activity"/>
    <property type="evidence" value="ECO:0007669"/>
    <property type="project" value="UniProtKB-EC"/>
</dbReference>
<evidence type="ECO:0000259" key="18">
    <source>
        <dbReference type="PROSITE" id="PS50173"/>
    </source>
</evidence>
<name>A0AAN9TH13_9HEMI</name>
<evidence type="ECO:0000256" key="4">
    <source>
        <dbReference type="ARBA" id="ARBA00010945"/>
    </source>
</evidence>
<dbReference type="Pfam" id="PF00817">
    <property type="entry name" value="IMS"/>
    <property type="match status" value="1"/>
</dbReference>
<keyword evidence="6" id="KW-0808">Transferase</keyword>
<dbReference type="AlphaFoldDB" id="A0AAN9TH13"/>
<evidence type="ECO:0000256" key="8">
    <source>
        <dbReference type="ARBA" id="ARBA00022723"/>
    </source>
</evidence>
<dbReference type="FunFam" id="3.40.1170.60:FF:000003">
    <property type="entry name" value="DNA polymerase eta"/>
    <property type="match status" value="1"/>
</dbReference>
<sequence>MQERVIALIDMDCFYCQVEVRLNPVLKGKPVAVVQYNTWKGGGIIAVNYEARDMGVTRFMRGDDAQKHCPTLELAAVPEVRGRADLSKYRDASREVMAILCEFCPCVEKASIDEAYLDLTDCIRSTSDKVEWERLKSTFVVGYSSDSEGTKQWLKDVFDGGINEIHACSLARAALLVEEIRAVILSKTGFHCSAGISHNKVLAKLACGLHKPNRQTVLPPTSVTILFENLPLKKIRNLGGKFGDEVNGQLDVKTIGEVVKFSLNELQRKFGEKNGLWLYNIARGIDTEPVKARTFAKSIGCCKNFKGFLALASKNDVKHWLAELCAEIYERLQDDLITNNRRATLLTVSAQCEADNSSFSRSILLSSYNVDEMIKNCYALLSKFNQATSESSTWDPSLKFLGVSASKFVPVVDPSRSLLNFFKRKAAEETNCLASTSAYHSSPPGLPVETIKSSPEGVAENENISFFHDSADSFFCTYFGGSAVSNTDESTKEISHMTVEANEDEPEPSESTELDNFLPMERCPECDCLVAIVDVPEHADYHAAYKLHQELNGITAEKNSVAAYNVTAPVASNKIARSWTHSSATRGKSKKLIRMKSDPVAAKNQPITYFFHAKQHPQ</sequence>
<dbReference type="PROSITE" id="PS51907">
    <property type="entry name" value="ZF_UBZ3"/>
    <property type="match status" value="1"/>
</dbReference>
<dbReference type="Gene3D" id="3.40.1170.60">
    <property type="match status" value="1"/>
</dbReference>
<dbReference type="Gene3D" id="3.30.1490.100">
    <property type="entry name" value="DNA polymerase, Y-family, little finger domain"/>
    <property type="match status" value="1"/>
</dbReference>
<dbReference type="GO" id="GO:0009411">
    <property type="term" value="P:response to UV"/>
    <property type="evidence" value="ECO:0007669"/>
    <property type="project" value="UniProtKB-ARBA"/>
</dbReference>
<dbReference type="InterPro" id="IPR036775">
    <property type="entry name" value="DNA_pol_Y-fam_lit_finger_sf"/>
</dbReference>
<evidence type="ECO:0000256" key="13">
    <source>
        <dbReference type="ARBA" id="ARBA00022843"/>
    </source>
</evidence>
<dbReference type="EMBL" id="JBBCAQ010000022">
    <property type="protein sequence ID" value="KAK7591322.1"/>
    <property type="molecule type" value="Genomic_DNA"/>
</dbReference>
<dbReference type="GO" id="GO:0006281">
    <property type="term" value="P:DNA repair"/>
    <property type="evidence" value="ECO:0007669"/>
    <property type="project" value="UniProtKB-KW"/>
</dbReference>
<dbReference type="PROSITE" id="PS50173">
    <property type="entry name" value="UMUC"/>
    <property type="match status" value="1"/>
</dbReference>
<dbReference type="PIRSF" id="PIRSF036603">
    <property type="entry name" value="DPol_eta"/>
    <property type="match status" value="1"/>
</dbReference>
<dbReference type="GO" id="GO:0008270">
    <property type="term" value="F:zinc ion binding"/>
    <property type="evidence" value="ECO:0007669"/>
    <property type="project" value="UniProtKB-KW"/>
</dbReference>
<comment type="subcellular location">
    <subcellularLocation>
        <location evidence="3">Nucleus</location>
    </subcellularLocation>
</comment>
<dbReference type="GO" id="GO:0005657">
    <property type="term" value="C:replication fork"/>
    <property type="evidence" value="ECO:0007669"/>
    <property type="project" value="TreeGrafter"/>
</dbReference>
<dbReference type="GO" id="GO:0005634">
    <property type="term" value="C:nucleus"/>
    <property type="evidence" value="ECO:0007669"/>
    <property type="project" value="UniProtKB-SubCell"/>
</dbReference>
<keyword evidence="9" id="KW-0227">DNA damage</keyword>
<evidence type="ECO:0000256" key="3">
    <source>
        <dbReference type="ARBA" id="ARBA00004123"/>
    </source>
</evidence>
<dbReference type="GO" id="GO:0003684">
    <property type="term" value="F:damaged DNA binding"/>
    <property type="evidence" value="ECO:0007669"/>
    <property type="project" value="InterPro"/>
</dbReference>
<evidence type="ECO:0000259" key="19">
    <source>
        <dbReference type="PROSITE" id="PS51907"/>
    </source>
</evidence>
<keyword evidence="14" id="KW-0234">DNA repair</keyword>
<keyword evidence="8" id="KW-0479">Metal-binding</keyword>
<evidence type="ECO:0000256" key="2">
    <source>
        <dbReference type="ARBA" id="ARBA00001946"/>
    </source>
</evidence>
<dbReference type="Pfam" id="PF21704">
    <property type="entry name" value="POLH-Rev1_HhH"/>
    <property type="match status" value="1"/>
</dbReference>
<evidence type="ECO:0000256" key="17">
    <source>
        <dbReference type="ARBA" id="ARBA00049244"/>
    </source>
</evidence>
<dbReference type="InterPro" id="IPR001126">
    <property type="entry name" value="UmuC"/>
</dbReference>
<dbReference type="Pfam" id="PF11799">
    <property type="entry name" value="IMS_C"/>
    <property type="match status" value="1"/>
</dbReference>
<accession>A0AAN9TH13</accession>
<comment type="cofactor">
    <cofactor evidence="2">
        <name>Mg(2+)</name>
        <dbReference type="ChEBI" id="CHEBI:18420"/>
    </cofactor>
</comment>
<keyword evidence="21" id="KW-1185">Reference proteome</keyword>
<dbReference type="FunFam" id="3.30.1490.100:FF:000007">
    <property type="entry name" value="DNA polymerase eta"/>
    <property type="match status" value="1"/>
</dbReference>
<dbReference type="GO" id="GO:0035861">
    <property type="term" value="C:site of double-strand break"/>
    <property type="evidence" value="ECO:0007669"/>
    <property type="project" value="TreeGrafter"/>
</dbReference>
<dbReference type="Gene3D" id="1.10.150.20">
    <property type="entry name" value="5' to 3' exonuclease, C-terminal subdomain"/>
    <property type="match status" value="1"/>
</dbReference>
<dbReference type="InterPro" id="IPR052230">
    <property type="entry name" value="DNA_polymerase_eta"/>
</dbReference>
<dbReference type="Gene3D" id="3.30.70.270">
    <property type="match status" value="1"/>
</dbReference>
<dbReference type="PANTHER" id="PTHR45873:SF1">
    <property type="entry name" value="DNA POLYMERASE ETA"/>
    <property type="match status" value="1"/>
</dbReference>
<evidence type="ECO:0000256" key="15">
    <source>
        <dbReference type="ARBA" id="ARBA00023242"/>
    </source>
</evidence>
<evidence type="ECO:0000313" key="21">
    <source>
        <dbReference type="Proteomes" id="UP001367676"/>
    </source>
</evidence>
<dbReference type="Proteomes" id="UP001367676">
    <property type="component" value="Unassembled WGS sequence"/>
</dbReference>
<evidence type="ECO:0000256" key="10">
    <source>
        <dbReference type="ARBA" id="ARBA00022771"/>
    </source>
</evidence>
<proteinExistence type="inferred from homology"/>
<dbReference type="SUPFAM" id="SSF56672">
    <property type="entry name" value="DNA/RNA polymerases"/>
    <property type="match status" value="1"/>
</dbReference>
<comment type="caution">
    <text evidence="20">The sequence shown here is derived from an EMBL/GenBank/DDBJ whole genome shotgun (WGS) entry which is preliminary data.</text>
</comment>
<keyword evidence="15" id="KW-0539">Nucleus</keyword>
<keyword evidence="7" id="KW-0548">Nucleotidyltransferase</keyword>
<evidence type="ECO:0000256" key="9">
    <source>
        <dbReference type="ARBA" id="ARBA00022763"/>
    </source>
</evidence>
<gene>
    <name evidence="20" type="ORF">V9T40_002935</name>
</gene>
<keyword evidence="10" id="KW-0863">Zinc-finger</keyword>
<comment type="similarity">
    <text evidence="4">Belongs to the DNA polymerase type-Y family.</text>
</comment>
<evidence type="ECO:0000256" key="12">
    <source>
        <dbReference type="ARBA" id="ARBA00022842"/>
    </source>
</evidence>
<dbReference type="FunFam" id="1.10.150.20:FF:000014">
    <property type="entry name" value="Polymerase (DNA directed), eta"/>
    <property type="match status" value="1"/>
</dbReference>
<evidence type="ECO:0000256" key="11">
    <source>
        <dbReference type="ARBA" id="ARBA00022833"/>
    </source>
</evidence>
<feature type="domain" description="UBZ3-type" evidence="19">
    <location>
        <begin position="516"/>
        <end position="550"/>
    </location>
</feature>
<dbReference type="EC" id="2.7.7.7" evidence="5"/>
<keyword evidence="11" id="KW-0862">Zinc</keyword>
<evidence type="ECO:0000256" key="7">
    <source>
        <dbReference type="ARBA" id="ARBA00022695"/>
    </source>
</evidence>
<evidence type="ECO:0000256" key="16">
    <source>
        <dbReference type="ARBA" id="ARBA00044975"/>
    </source>
</evidence>
<dbReference type="InterPro" id="IPR043128">
    <property type="entry name" value="Rev_trsase/Diguanyl_cyclase"/>
</dbReference>
<dbReference type="InterPro" id="IPR043502">
    <property type="entry name" value="DNA/RNA_pol_sf"/>
</dbReference>